<comment type="caution">
    <text evidence="1">The sequence shown here is derived from an EMBL/GenBank/DDBJ whole genome shotgun (WGS) entry which is preliminary data.</text>
</comment>
<dbReference type="EMBL" id="SWLG01000015">
    <property type="protein sequence ID" value="TLS35874.1"/>
    <property type="molecule type" value="Genomic_DNA"/>
</dbReference>
<keyword evidence="2" id="KW-1185">Reference proteome</keyword>
<protein>
    <submittedName>
        <fullName evidence="1">DUF2515 domain-containing protein</fullName>
    </submittedName>
</protein>
<dbReference type="RefSeq" id="WP_138128310.1">
    <property type="nucleotide sequence ID" value="NZ_SWLG01000015.1"/>
</dbReference>
<evidence type="ECO:0000313" key="2">
    <source>
        <dbReference type="Proteomes" id="UP000308230"/>
    </source>
</evidence>
<dbReference type="Proteomes" id="UP000308230">
    <property type="component" value="Unassembled WGS sequence"/>
</dbReference>
<dbReference type="Pfam" id="PF10720">
    <property type="entry name" value="DUF2515"/>
    <property type="match status" value="1"/>
</dbReference>
<evidence type="ECO:0000313" key="1">
    <source>
        <dbReference type="EMBL" id="TLS35874.1"/>
    </source>
</evidence>
<proteinExistence type="predicted"/>
<organism evidence="1 2">
    <name type="scientific">Exobacillus caeni</name>
    <dbReference type="NCBI Taxonomy" id="2574798"/>
    <lineage>
        <taxon>Bacteria</taxon>
        <taxon>Bacillati</taxon>
        <taxon>Bacillota</taxon>
        <taxon>Bacilli</taxon>
        <taxon>Bacillales</taxon>
        <taxon>Guptibacillaceae</taxon>
        <taxon>Exobacillus</taxon>
    </lineage>
</organism>
<sequence length="324" mass="38532">MGFKTSLNSYSKRERAIIQAIIAQTERGNVDNISRTAYYQAFYKRNPEIMWAFLASMVSRNAGWSMTDLQGKWFPRILPPEKRQQLFFTYERANWLIFSDAFPQLLLYEKSKHDKKGLFHLLSALSVSTFMHREWELFWNEGNRERLCTSLIINEQNIIQKPVLEHAIYEGQVFRSIPFRLQDIFHFSTVIFPTVDGELYGFSVSNFRKLSSRIELGRKLSWLLFHPNYVGSFHTFAYQNVHTGSRFDYERYLGKSRESPFLRMEYPVVTHTRLDREDWFKIEKQVIRHYKPLSVTVPTHLTDWYKTKQKQIKAGILLKEIISD</sequence>
<gene>
    <name evidence="1" type="ORF">FCL54_17915</name>
</gene>
<dbReference type="OrthoDB" id="2690514at2"/>
<accession>A0A5R9F5W6</accession>
<dbReference type="AlphaFoldDB" id="A0A5R9F5W6"/>
<reference evidence="1 2" key="1">
    <citation type="submission" date="2019-04" db="EMBL/GenBank/DDBJ databases">
        <title>Bacillus caeni sp. nov., a bacterium isolated from mangrove sediment.</title>
        <authorList>
            <person name="Huang H."/>
            <person name="Mo K."/>
            <person name="Hu Y."/>
        </authorList>
    </citation>
    <scope>NUCLEOTIDE SEQUENCE [LARGE SCALE GENOMIC DNA]</scope>
    <source>
        <strain evidence="1 2">HB172195</strain>
    </source>
</reference>
<name>A0A5R9F5W6_9BACL</name>
<dbReference type="InterPro" id="IPR019658">
    <property type="entry name" value="DUF2515"/>
</dbReference>